<dbReference type="InterPro" id="IPR000116">
    <property type="entry name" value="HMGA"/>
</dbReference>
<keyword evidence="3" id="KW-0597">Phosphoprotein</keyword>
<sequence length="90" mass="10341">MEEEMSAVTPAPEVPEAPRRPRGRPRKPQQEPVDPPAPKRPRGRPKGSKNKANRSTPKVRETDSFYYNDVSKFEEEEDQPHLSSSHEKCF</sequence>
<dbReference type="Proteomes" id="UP001205998">
    <property type="component" value="Unassembled WGS sequence"/>
</dbReference>
<evidence type="ECO:0000256" key="9">
    <source>
        <dbReference type="ARBA" id="ARBA00023242"/>
    </source>
</evidence>
<feature type="compositionally biased region" description="Basic residues" evidence="10">
    <location>
        <begin position="39"/>
        <end position="52"/>
    </location>
</feature>
<dbReference type="GO" id="GO:0003677">
    <property type="term" value="F:DNA binding"/>
    <property type="evidence" value="ECO:0007669"/>
    <property type="project" value="UniProtKB-KW"/>
</dbReference>
<feature type="region of interest" description="Disordered" evidence="10">
    <location>
        <begin position="1"/>
        <end position="90"/>
    </location>
</feature>
<dbReference type="PANTHER" id="PTHR23341:SF4">
    <property type="entry name" value="HIGH MOBILITY GROUP PROTEIN HMGI-C"/>
    <property type="match status" value="1"/>
</dbReference>
<evidence type="ECO:0000256" key="2">
    <source>
        <dbReference type="ARBA" id="ARBA00010812"/>
    </source>
</evidence>
<comment type="caution">
    <text evidence="11">The sequence shown here is derived from an EMBL/GenBank/DDBJ whole genome shotgun (WGS) entry which is preliminary data.</text>
</comment>
<gene>
    <name evidence="11" type="ORF">C0J50_20945</name>
</gene>
<dbReference type="AlphaFoldDB" id="A0AAD5AN50"/>
<evidence type="ECO:0000256" key="4">
    <source>
        <dbReference type="ARBA" id="ARBA00022737"/>
    </source>
</evidence>
<reference evidence="11" key="1">
    <citation type="submission" date="2018-07" db="EMBL/GenBank/DDBJ databases">
        <title>Comparative genomics of catfishes provides insights into carnivory and benthic adaptation.</title>
        <authorList>
            <person name="Zhang Y."/>
            <person name="Wang D."/>
            <person name="Peng Z."/>
            <person name="Zheng S."/>
            <person name="Shao F."/>
            <person name="Tao W."/>
        </authorList>
    </citation>
    <scope>NUCLEOTIDE SEQUENCE</scope>
    <source>
        <strain evidence="11">Chongqing</strain>
    </source>
</reference>
<keyword evidence="5" id="KW-0007">Acetylation</keyword>
<evidence type="ECO:0000313" key="12">
    <source>
        <dbReference type="Proteomes" id="UP001205998"/>
    </source>
</evidence>
<accession>A0AAD5AN50</accession>
<keyword evidence="7" id="KW-0238">DNA-binding</keyword>
<keyword evidence="12" id="KW-1185">Reference proteome</keyword>
<evidence type="ECO:0000313" key="11">
    <source>
        <dbReference type="EMBL" id="KAI5619548.1"/>
    </source>
</evidence>
<dbReference type="InterPro" id="IPR017956">
    <property type="entry name" value="AT_hook_DNA-bd_motif"/>
</dbReference>
<name>A0AAD5AN50_SILAS</name>
<comment type="subcellular location">
    <subcellularLocation>
        <location evidence="1">Nucleus</location>
    </subcellularLocation>
</comment>
<dbReference type="GO" id="GO:0006355">
    <property type="term" value="P:regulation of DNA-templated transcription"/>
    <property type="evidence" value="ECO:0007669"/>
    <property type="project" value="InterPro"/>
</dbReference>
<dbReference type="PROSITE" id="PS00354">
    <property type="entry name" value="HMGI_Y"/>
    <property type="match status" value="1"/>
</dbReference>
<keyword evidence="8" id="KW-0804">Transcription</keyword>
<dbReference type="PRINTS" id="PR00929">
    <property type="entry name" value="ATHOOK"/>
</dbReference>
<comment type="similarity">
    <text evidence="2">Belongs to the HMGA family.</text>
</comment>
<evidence type="ECO:0000256" key="6">
    <source>
        <dbReference type="ARBA" id="ARBA00023015"/>
    </source>
</evidence>
<evidence type="ECO:0000256" key="5">
    <source>
        <dbReference type="ARBA" id="ARBA00022990"/>
    </source>
</evidence>
<evidence type="ECO:0000256" key="8">
    <source>
        <dbReference type="ARBA" id="ARBA00023163"/>
    </source>
</evidence>
<dbReference type="EMBL" id="MU551666">
    <property type="protein sequence ID" value="KAI5619548.1"/>
    <property type="molecule type" value="Genomic_DNA"/>
</dbReference>
<keyword evidence="6" id="KW-0805">Transcription regulation</keyword>
<dbReference type="PANTHER" id="PTHR23341">
    <property type="entry name" value="HIGH MOBILITY GROUP PROTEINS HMG-A AND C"/>
    <property type="match status" value="1"/>
</dbReference>
<dbReference type="GO" id="GO:0000785">
    <property type="term" value="C:chromatin"/>
    <property type="evidence" value="ECO:0007669"/>
    <property type="project" value="InterPro"/>
</dbReference>
<evidence type="ECO:0000256" key="3">
    <source>
        <dbReference type="ARBA" id="ARBA00022553"/>
    </source>
</evidence>
<protein>
    <submittedName>
        <fullName evidence="11">High mobility group protein HMGI-C</fullName>
    </submittedName>
</protein>
<evidence type="ECO:0000256" key="1">
    <source>
        <dbReference type="ARBA" id="ARBA00004123"/>
    </source>
</evidence>
<evidence type="ECO:0000256" key="10">
    <source>
        <dbReference type="SAM" id="MobiDB-lite"/>
    </source>
</evidence>
<dbReference type="PRINTS" id="PR00930">
    <property type="entry name" value="HIGHMOBLTYIY"/>
</dbReference>
<proteinExistence type="inferred from homology"/>
<organism evidence="11 12">
    <name type="scientific">Silurus asotus</name>
    <name type="common">Amur catfish</name>
    <name type="synonym">Parasilurus asotus</name>
    <dbReference type="NCBI Taxonomy" id="30991"/>
    <lineage>
        <taxon>Eukaryota</taxon>
        <taxon>Metazoa</taxon>
        <taxon>Chordata</taxon>
        <taxon>Craniata</taxon>
        <taxon>Vertebrata</taxon>
        <taxon>Euteleostomi</taxon>
        <taxon>Actinopterygii</taxon>
        <taxon>Neopterygii</taxon>
        <taxon>Teleostei</taxon>
        <taxon>Ostariophysi</taxon>
        <taxon>Siluriformes</taxon>
        <taxon>Siluridae</taxon>
        <taxon>Silurus</taxon>
    </lineage>
</organism>
<keyword evidence="4" id="KW-0677">Repeat</keyword>
<dbReference type="GO" id="GO:0003712">
    <property type="term" value="F:transcription coregulator activity"/>
    <property type="evidence" value="ECO:0007669"/>
    <property type="project" value="TreeGrafter"/>
</dbReference>
<evidence type="ECO:0000256" key="7">
    <source>
        <dbReference type="ARBA" id="ARBA00023125"/>
    </source>
</evidence>
<keyword evidence="9" id="KW-0539">Nucleus</keyword>
<dbReference type="InterPro" id="IPR000637">
    <property type="entry name" value="HMGI/Y_DNA-bd_CS"/>
</dbReference>
<dbReference type="GO" id="GO:0010557">
    <property type="term" value="P:positive regulation of macromolecule biosynthetic process"/>
    <property type="evidence" value="ECO:0007669"/>
    <property type="project" value="UniProtKB-ARBA"/>
</dbReference>
<dbReference type="GO" id="GO:0005634">
    <property type="term" value="C:nucleus"/>
    <property type="evidence" value="ECO:0007669"/>
    <property type="project" value="UniProtKB-SubCell"/>
</dbReference>